<keyword evidence="1" id="KW-0677">Repeat</keyword>
<dbReference type="NCBIfam" id="TIGR01443">
    <property type="entry name" value="intein_Cterm"/>
    <property type="match status" value="1"/>
</dbReference>
<feature type="region of interest" description="Disordered" evidence="2">
    <location>
        <begin position="1687"/>
        <end position="1716"/>
    </location>
</feature>
<evidence type="ECO:0000259" key="3">
    <source>
        <dbReference type="Pfam" id="PF25023"/>
    </source>
</evidence>
<dbReference type="Proteomes" id="UP001595975">
    <property type="component" value="Unassembled WGS sequence"/>
</dbReference>
<feature type="region of interest" description="Disordered" evidence="2">
    <location>
        <begin position="145"/>
        <end position="165"/>
    </location>
</feature>
<sequence length="2472" mass="259505">MFSHRARSARPRAPYSRRSRTALVSTLAVVASLMVPAGGIAFAAAPDYHRVWSPPQTPLPGTASVTGKDTPRPTTARAKTEPVKPAPDRSGKNAPAGAATVELAEAPAVGTLTALSDSRGNTVQEPAAAAAAKAGDLPVWVSSIAGGGNPSPARRTDGAGSATNPKVSVTVADTATAKAAGVSGALVSLSLADQHTATKARVSLDPIALAPAYGGDWANRASLVTLPACALTSPGAQQCQTRTPVPSHLDPQTKKLVADVDLPAAAPAASPFAKTSAVAAAGAPAAAPAMVLALQGAPSGGSGTYSATSLNPSQGWAAGGSSGSFTYNYPVQMPPSLGGGVPQIGLSYDSASVDGKTSATNSQASWIGEGWDLGSGFVERSYQPCSKTGIDGSGDQCWGGANLTLSLAGHSGQLIPHDGSCDTSDPRFELSKCTWRLQSDDGTKVEFLTGADNGTWNGSFLKVTDTSGSVYYFGLNHLPSAQGTPTSTGPASQSAWTVPVFSPKPGDPCYDSAKGNASWCRSAWRWNLDYIVDPHGNLTTFTYDPETNHYALGAGQNHGNGTNAEYTRAGTLHTIGYGQLLSDQLNSNGAHQPASQVVFESGERCLAGDTPCRAENRTPENAGNWPDVPVDQQCAADGACANAGPSFWTSRWLNTITTKVRVNGEYRTVDTYELKHSFKDPHDTSNNPGPNLVADPQIPWLDSVQRTGHSNGQNDIALNPVTFKGMALRNRVDGLNPVRSDFFRYRMEAITTETGATIGIDYYRQSCSRNDNVMPPSPDNNQKSCFNVKWYEPNATATDSPVDDWFLRYPVHIVTVNPLSDFIKGSVTQTTSYTYGDAAWHRNDAEGIDSAVRTWDQFRGYASVTTVSGSGEDGPKSKTATYYHQGMDGDHDAAGNARTDVKLAGPTSGPATDHDWLAGQVLESDTYADSNADYRVPAASSVNTSTEPAVVATHSRGNSLPPLQARYASPAQSTVTARARKADDTWRTTTDTTFVEANAPYRPSKVLQKADGTPDVCVRTDYAANPASPIVNAVSQTLTVSGENACDATPTAANTVAGGRTLYDNQPYGVVGTTASATGLQVLEKYDANGTAQWTTTGASAYDAYGRPTSVTDPTTTDSAHPNGATTTTVYSSAAPGELPNKNTVVAPAPAGTPEAATGWTSTVTLDPTRSLPLTTTDANGRTVTQTYDSLGRLTAVWQAGRGTSSPADYKFTYQLRNDGPSSITTQTLRATSRYQQSIQILDGLARVVQTQTDPAISAYAGRLITDTFYDSHGRPAETNNTYYNNLNPPSTIRFEPDNSKVPDQSKTLYDGMGRVVTSQSLAYGVPQNTTTTSYPEPGRVDVTPPTDGRATTTVSDSRGRTLQLWQYRTPAPTGNPADADVTSYSYSQLGTEASRTDAAGNTWTYSYDQRGRRTGTSDPDAGTSTVTYDTAGRVAGSTDARGQSVVSTYDLLGRPTGTYKDSVSPANRLTGHTYDTVAKGKPATSTRYVGGQSGAAYTTAVTAMDTAYRPTKTTVTIPGSEVGQANPLTFTYQAVYNPITGALTKQSLPAVGDLFNETVTYNYEAYGLLHDIGGLGGIAYDVQSDYDAYGRNIRSTMNPYGTQIVTTNTFDESTGRPISQFVDKQTATTGSVQQTTYAYNQVGRITAIRSIPDNTPSATDLQCFSYDYLGRLTTAWSDTGRLYQEPNPVVGGQGRCTNDTPTSGAQAPARTTVGGSAPYWQSYQYDLTGNRTGMVAHDPGGDTSRDVTTTQTFPNAGTRNTPTAAPGTGGGTGGPHALLTSTNRVGGDNPTTSTAQYDAAGHTTAITDTAGTTTLTWNGEDRLESLTKTGSGATTYVYDADGSQLVRRNPGKTTINLANGDELVYDTVTKSLTASRYYSIPGGITLVRQGGNVLTYQFADHHGSNSLAINAKTLAENRRPTDPFGNPRGNQPSIWAGDHGFVGGTKDDVTGLTNLGARQYQPTTGRFLSLDPVLDAGDPQQWNGYAYSENDPVNKSDPSGLRSEECGTLYECGAAGTITMSNAAETTAKYQKGVTPAPMPGPAEPGTANAGTSGTDGGGTPASTPVNQSAKKASDAKAKVMDVGKKLAKIVSDELGITSAIDCVTTGDLGSCGETALNVVSSMFSGGPLTKLLAKYAFRWNKAYELAKTLKTLAGELFDGLKTWRRESKAAKEAEDAAAAACPIGAPHSFPPTTPVLLADGSAKPIGDITTGDQVLATDPQTNTTSAETVVNTIVTPDDTLFTDLTLTSATTSPSTLTSTQHHPYWNITTARWTPAADLQPGDTLRTADGTPATIQSTRNYELAPTEARDLTVSNLHTYYVLAGTTPVLVHNCGDASDDLITVYRGTDHGLENAIADESGHLMSDAARSTYAGTGSMEAAMKASEHAHSNALSAWGSADTYAQAHGAFGTEISQIGPRSMMSFTTDIKVARSFGGTVYSATVPRSQVIMQTLPGAGEAEVLIAHMVAVARL</sequence>
<dbReference type="NCBIfam" id="TIGR01643">
    <property type="entry name" value="YD_repeat_2x"/>
    <property type="match status" value="4"/>
</dbReference>
<feature type="region of interest" description="Disordered" evidence="2">
    <location>
        <begin position="2034"/>
        <end position="2071"/>
    </location>
</feature>
<evidence type="ECO:0000313" key="4">
    <source>
        <dbReference type="EMBL" id="MFC5663113.1"/>
    </source>
</evidence>
<feature type="region of interest" description="Disordered" evidence="2">
    <location>
        <begin position="1327"/>
        <end position="1359"/>
    </location>
</feature>
<feature type="region of interest" description="Disordered" evidence="2">
    <location>
        <begin position="53"/>
        <end position="97"/>
    </location>
</feature>
<name>A0ABW0X014_9ACTN</name>
<evidence type="ECO:0000256" key="1">
    <source>
        <dbReference type="ARBA" id="ARBA00022737"/>
    </source>
</evidence>
<evidence type="ECO:0000313" key="5">
    <source>
        <dbReference type="Proteomes" id="UP001595975"/>
    </source>
</evidence>
<dbReference type="Gene3D" id="2.180.10.10">
    <property type="entry name" value="RHS repeat-associated core"/>
    <property type="match status" value="1"/>
</dbReference>
<dbReference type="InterPro" id="IPR031325">
    <property type="entry name" value="RHS_repeat"/>
</dbReference>
<dbReference type="SUPFAM" id="SSF51294">
    <property type="entry name" value="Hedgehog/intein (Hint) domain"/>
    <property type="match status" value="1"/>
</dbReference>
<dbReference type="InterPro" id="IPR056823">
    <property type="entry name" value="TEN-like_YD-shell"/>
</dbReference>
<dbReference type="Gene3D" id="2.170.16.10">
    <property type="entry name" value="Hedgehog/Intein (Hint) domain"/>
    <property type="match status" value="1"/>
</dbReference>
<dbReference type="NCBIfam" id="TIGR03696">
    <property type="entry name" value="Rhs_assc_core"/>
    <property type="match status" value="1"/>
</dbReference>
<reference evidence="5" key="1">
    <citation type="journal article" date="2019" name="Int. J. Syst. Evol. Microbiol.">
        <title>The Global Catalogue of Microorganisms (GCM) 10K type strain sequencing project: providing services to taxonomists for standard genome sequencing and annotation.</title>
        <authorList>
            <consortium name="The Broad Institute Genomics Platform"/>
            <consortium name="The Broad Institute Genome Sequencing Center for Infectious Disease"/>
            <person name="Wu L."/>
            <person name="Ma J."/>
        </authorList>
    </citation>
    <scope>NUCLEOTIDE SEQUENCE [LARGE SCALE GENOMIC DNA]</scope>
    <source>
        <strain evidence="5">CGMCC 4.1437</strain>
    </source>
</reference>
<accession>A0ABW0X014</accession>
<gene>
    <name evidence="4" type="ORF">ACFP3U_08970</name>
</gene>
<organism evidence="4 5">
    <name type="scientific">Kitasatospora misakiensis</name>
    <dbReference type="NCBI Taxonomy" id="67330"/>
    <lineage>
        <taxon>Bacteria</taxon>
        <taxon>Bacillati</taxon>
        <taxon>Actinomycetota</taxon>
        <taxon>Actinomycetes</taxon>
        <taxon>Kitasatosporales</taxon>
        <taxon>Streptomycetaceae</taxon>
        <taxon>Kitasatospora</taxon>
    </lineage>
</organism>
<feature type="region of interest" description="Disordered" evidence="2">
    <location>
        <begin position="1105"/>
        <end position="1127"/>
    </location>
</feature>
<dbReference type="Pfam" id="PF05593">
    <property type="entry name" value="RHS_repeat"/>
    <property type="match status" value="2"/>
</dbReference>
<feature type="compositionally biased region" description="Low complexity" evidence="2">
    <location>
        <begin position="1755"/>
        <end position="1767"/>
    </location>
</feature>
<proteinExistence type="predicted"/>
<evidence type="ECO:0000256" key="2">
    <source>
        <dbReference type="SAM" id="MobiDB-lite"/>
    </source>
</evidence>
<feature type="compositionally biased region" description="Low complexity" evidence="2">
    <location>
        <begin position="1108"/>
        <end position="1119"/>
    </location>
</feature>
<dbReference type="PROSITE" id="PS50818">
    <property type="entry name" value="INTEIN_C_TER"/>
    <property type="match status" value="1"/>
</dbReference>
<dbReference type="EMBL" id="JBHSOF010000008">
    <property type="protein sequence ID" value="MFC5663113.1"/>
    <property type="molecule type" value="Genomic_DNA"/>
</dbReference>
<keyword evidence="5" id="KW-1185">Reference proteome</keyword>
<protein>
    <submittedName>
        <fullName evidence="4">RHS repeat-associated core domain-containing protein</fullName>
    </submittedName>
</protein>
<dbReference type="Pfam" id="PF07591">
    <property type="entry name" value="PT-HINT"/>
    <property type="match status" value="1"/>
</dbReference>
<feature type="compositionally biased region" description="Polar residues" evidence="2">
    <location>
        <begin position="1696"/>
        <end position="1706"/>
    </location>
</feature>
<dbReference type="InterPro" id="IPR030934">
    <property type="entry name" value="Intein_C"/>
</dbReference>
<feature type="domain" description="Teneurin-like YD-shell" evidence="3">
    <location>
        <begin position="1797"/>
        <end position="1994"/>
    </location>
</feature>
<feature type="compositionally biased region" description="Basic and acidic residues" evidence="2">
    <location>
        <begin position="78"/>
        <end position="91"/>
    </location>
</feature>
<dbReference type="InterPro" id="IPR036844">
    <property type="entry name" value="Hint_dom_sf"/>
</dbReference>
<dbReference type="PANTHER" id="PTHR32305:SF17">
    <property type="entry name" value="TRNA NUCLEASE WAPA"/>
    <property type="match status" value="1"/>
</dbReference>
<comment type="caution">
    <text evidence="4">The sequence shown here is derived from an EMBL/GenBank/DDBJ whole genome shotgun (WGS) entry which is preliminary data.</text>
</comment>
<dbReference type="InterPro" id="IPR050708">
    <property type="entry name" value="T6SS_VgrG/RHS"/>
</dbReference>
<dbReference type="RefSeq" id="WP_380224767.1">
    <property type="nucleotide sequence ID" value="NZ_JBHSOF010000008.1"/>
</dbReference>
<dbReference type="PANTHER" id="PTHR32305">
    <property type="match status" value="1"/>
</dbReference>
<feature type="region of interest" description="Disordered" evidence="2">
    <location>
        <begin position="1739"/>
        <end position="1772"/>
    </location>
</feature>
<dbReference type="Pfam" id="PF25023">
    <property type="entry name" value="TEN_YD-shell"/>
    <property type="match status" value="1"/>
</dbReference>
<dbReference type="InterPro" id="IPR022385">
    <property type="entry name" value="Rhs_assc_core"/>
</dbReference>
<dbReference type="InterPro" id="IPR006530">
    <property type="entry name" value="YD"/>
</dbReference>